<dbReference type="InterPro" id="IPR017938">
    <property type="entry name" value="Riboflavin_synthase-like_b-brl"/>
</dbReference>
<dbReference type="PRINTS" id="PR00409">
    <property type="entry name" value="PHDIOXRDTASE"/>
</dbReference>
<gene>
    <name evidence="10" type="ORF">MHIP_46280</name>
</gene>
<dbReference type="GO" id="GO:0046872">
    <property type="term" value="F:metal ion binding"/>
    <property type="evidence" value="ECO:0007669"/>
    <property type="project" value="UniProtKB-KW"/>
</dbReference>
<proteinExistence type="predicted"/>
<feature type="domain" description="2Fe-2S ferredoxin-type" evidence="8">
    <location>
        <begin position="233"/>
        <end position="318"/>
    </location>
</feature>
<evidence type="ECO:0000256" key="3">
    <source>
        <dbReference type="ARBA" id="ARBA00022714"/>
    </source>
</evidence>
<keyword evidence="5" id="KW-0560">Oxidoreductase</keyword>
<keyword evidence="2" id="KW-0285">Flavoprotein</keyword>
<dbReference type="AlphaFoldDB" id="A0A7I9ZT00"/>
<dbReference type="GO" id="GO:0016491">
    <property type="term" value="F:oxidoreductase activity"/>
    <property type="evidence" value="ECO:0007669"/>
    <property type="project" value="UniProtKB-KW"/>
</dbReference>
<dbReference type="RefSeq" id="WP_163892589.1">
    <property type="nucleotide sequence ID" value="NZ_BLLB01000002.1"/>
</dbReference>
<organism evidence="10 11">
    <name type="scientific">Mycolicibacterium hippocampi</name>
    <dbReference type="NCBI Taxonomy" id="659824"/>
    <lineage>
        <taxon>Bacteria</taxon>
        <taxon>Bacillati</taxon>
        <taxon>Actinomycetota</taxon>
        <taxon>Actinomycetes</taxon>
        <taxon>Mycobacteriales</taxon>
        <taxon>Mycobacteriaceae</taxon>
        <taxon>Mycolicibacterium</taxon>
    </lineage>
</organism>
<comment type="cofactor">
    <cofactor evidence="1">
        <name>FAD</name>
        <dbReference type="ChEBI" id="CHEBI:57692"/>
    </cofactor>
</comment>
<dbReference type="Proteomes" id="UP000465304">
    <property type="component" value="Unassembled WGS sequence"/>
</dbReference>
<evidence type="ECO:0000256" key="5">
    <source>
        <dbReference type="ARBA" id="ARBA00023002"/>
    </source>
</evidence>
<name>A0A7I9ZT00_9MYCO</name>
<dbReference type="InterPro" id="IPR050415">
    <property type="entry name" value="MRET"/>
</dbReference>
<dbReference type="SUPFAM" id="SSF63380">
    <property type="entry name" value="Riboflavin synthase domain-like"/>
    <property type="match status" value="1"/>
</dbReference>
<evidence type="ECO:0000259" key="8">
    <source>
        <dbReference type="PROSITE" id="PS51085"/>
    </source>
</evidence>
<dbReference type="Gene3D" id="2.40.30.10">
    <property type="entry name" value="Translation factors"/>
    <property type="match status" value="1"/>
</dbReference>
<dbReference type="PROSITE" id="PS51085">
    <property type="entry name" value="2FE2S_FER_2"/>
    <property type="match status" value="1"/>
</dbReference>
<dbReference type="SUPFAM" id="SSF52343">
    <property type="entry name" value="Ferredoxin reductase-like, C-terminal NADP-linked domain"/>
    <property type="match status" value="1"/>
</dbReference>
<evidence type="ECO:0000256" key="4">
    <source>
        <dbReference type="ARBA" id="ARBA00022723"/>
    </source>
</evidence>
<evidence type="ECO:0000256" key="2">
    <source>
        <dbReference type="ARBA" id="ARBA00022630"/>
    </source>
</evidence>
<keyword evidence="11" id="KW-1185">Reference proteome</keyword>
<feature type="domain" description="FAD-binding FR-type" evidence="9">
    <location>
        <begin position="1"/>
        <end position="109"/>
    </location>
</feature>
<evidence type="ECO:0000256" key="7">
    <source>
        <dbReference type="ARBA" id="ARBA00023014"/>
    </source>
</evidence>
<evidence type="ECO:0000313" key="10">
    <source>
        <dbReference type="EMBL" id="GFH04145.1"/>
    </source>
</evidence>
<keyword evidence="4" id="KW-0479">Metal-binding</keyword>
<comment type="caution">
    <text evidence="10">The sequence shown here is derived from an EMBL/GenBank/DDBJ whole genome shotgun (WGS) entry which is preliminary data.</text>
</comment>
<dbReference type="InterPro" id="IPR054582">
    <property type="entry name" value="DmmA-like_N"/>
</dbReference>
<dbReference type="CDD" id="cd06185">
    <property type="entry name" value="PDR_like"/>
    <property type="match status" value="1"/>
</dbReference>
<accession>A0A7I9ZT00</accession>
<keyword evidence="6" id="KW-0408">Iron</keyword>
<dbReference type="Pfam" id="PF22290">
    <property type="entry name" value="DmmA-like_N"/>
    <property type="match status" value="1"/>
</dbReference>
<evidence type="ECO:0000313" key="11">
    <source>
        <dbReference type="Proteomes" id="UP000465304"/>
    </source>
</evidence>
<dbReference type="PANTHER" id="PTHR47354">
    <property type="entry name" value="NADH OXIDOREDUCTASE HCR"/>
    <property type="match status" value="1"/>
</dbReference>
<dbReference type="InterPro" id="IPR039261">
    <property type="entry name" value="FNR_nucleotide-bd"/>
</dbReference>
<dbReference type="Pfam" id="PF00111">
    <property type="entry name" value="Fer2"/>
    <property type="match status" value="1"/>
</dbReference>
<dbReference type="Gene3D" id="3.40.50.80">
    <property type="entry name" value="Nucleotide-binding domain of ferredoxin-NADP reductase (FNR) module"/>
    <property type="match status" value="1"/>
</dbReference>
<dbReference type="PANTHER" id="PTHR47354:SF1">
    <property type="entry name" value="CARNITINE MONOOXYGENASE REDUCTASE SUBUNIT"/>
    <property type="match status" value="1"/>
</dbReference>
<dbReference type="InterPro" id="IPR001041">
    <property type="entry name" value="2Fe-2S_ferredoxin-type"/>
</dbReference>
<dbReference type="GO" id="GO:0051537">
    <property type="term" value="F:2 iron, 2 sulfur cluster binding"/>
    <property type="evidence" value="ECO:0007669"/>
    <property type="project" value="UniProtKB-KW"/>
</dbReference>
<evidence type="ECO:0000256" key="1">
    <source>
        <dbReference type="ARBA" id="ARBA00001974"/>
    </source>
</evidence>
<dbReference type="Gene3D" id="3.10.20.30">
    <property type="match status" value="1"/>
</dbReference>
<keyword evidence="3" id="KW-0001">2Fe-2S</keyword>
<reference evidence="10 11" key="1">
    <citation type="journal article" date="2019" name="Emerg. Microbes Infect.">
        <title>Comprehensive subspecies identification of 175 nontuberculous mycobacteria species based on 7547 genomic profiles.</title>
        <authorList>
            <person name="Matsumoto Y."/>
            <person name="Kinjo T."/>
            <person name="Motooka D."/>
            <person name="Nabeya D."/>
            <person name="Jung N."/>
            <person name="Uechi K."/>
            <person name="Horii T."/>
            <person name="Iida T."/>
            <person name="Fujita J."/>
            <person name="Nakamura S."/>
        </authorList>
    </citation>
    <scope>NUCLEOTIDE SEQUENCE [LARGE SCALE GENOMIC DNA]</scope>
    <source>
        <strain evidence="10 11">JCM 30996</strain>
    </source>
</reference>
<dbReference type="InterPro" id="IPR012675">
    <property type="entry name" value="Beta-grasp_dom_sf"/>
</dbReference>
<dbReference type="SUPFAM" id="SSF54292">
    <property type="entry name" value="2Fe-2S ferredoxin-like"/>
    <property type="match status" value="1"/>
</dbReference>
<keyword evidence="7" id="KW-0411">Iron-sulfur</keyword>
<dbReference type="PROSITE" id="PS51384">
    <property type="entry name" value="FAD_FR"/>
    <property type="match status" value="1"/>
</dbReference>
<sequence length="318" mass="33585">MSTLKLVVAAIDDTIAGIRTLTLTHPDGAPLPSFPPGSHIVVECGGPGRPANAYSLTGDGISPDAYVISVLRCGEESAAGSSGSRWIHDELAAGDTVVTRPPRSAFAPVLRARRHLLVAAGIGITPMVSHLRSARLWGRDARLLYIHRAERPAYVDTVLSLTDHAAVHTRRDEFTDELVTMLADQPIGTHLYICGPASFIDSVSALAGELGWPGSRIHMEHFGSAALDPGEPFAVRVCSSGEGFTVDPGVSLLEALESRGYDVASLCRRGVCGECRVPVAGGVITHRDLFLSDEEKRSGESMMACVSRAGGGTLELAL</sequence>
<evidence type="ECO:0000259" key="9">
    <source>
        <dbReference type="PROSITE" id="PS51384"/>
    </source>
</evidence>
<protein>
    <submittedName>
        <fullName evidence="10">Ferredoxin</fullName>
    </submittedName>
</protein>
<dbReference type="InterPro" id="IPR017927">
    <property type="entry name" value="FAD-bd_FR_type"/>
</dbReference>
<dbReference type="InterPro" id="IPR036010">
    <property type="entry name" value="2Fe-2S_ferredoxin-like_sf"/>
</dbReference>
<evidence type="ECO:0000256" key="6">
    <source>
        <dbReference type="ARBA" id="ARBA00023004"/>
    </source>
</evidence>
<dbReference type="CDD" id="cd00207">
    <property type="entry name" value="fer2"/>
    <property type="match status" value="1"/>
</dbReference>
<dbReference type="EMBL" id="BLLB01000002">
    <property type="protein sequence ID" value="GFH04145.1"/>
    <property type="molecule type" value="Genomic_DNA"/>
</dbReference>